<feature type="compositionally biased region" description="Low complexity" evidence="1">
    <location>
        <begin position="44"/>
        <end position="56"/>
    </location>
</feature>
<gene>
    <name evidence="3" type="ORF">C2E16_03780</name>
</gene>
<evidence type="ECO:0000313" key="4">
    <source>
        <dbReference type="Proteomes" id="UP000237673"/>
    </source>
</evidence>
<feature type="chain" id="PRO_5046139106" description="DUF4431 domain-containing protein" evidence="2">
    <location>
        <begin position="23"/>
        <end position="354"/>
    </location>
</feature>
<name>A0ABM6RY94_9GAMM</name>
<evidence type="ECO:0000256" key="2">
    <source>
        <dbReference type="SAM" id="SignalP"/>
    </source>
</evidence>
<evidence type="ECO:0000256" key="1">
    <source>
        <dbReference type="SAM" id="MobiDB-lite"/>
    </source>
</evidence>
<sequence length="354" mass="38289">MFFSFLTRLLIMTAVTGSYALAADLPDINGAILTPPAEQFSRMPSASDAQAQPSASGMPSSEMAATETQPSVAETPDAAPSVTISDAPSPPAPAEGEGIKQDQVITTVLQAIRQHKLTPLASDCLSMSFVDDSDDPANYLIDVRENRHNPSCGGDPETAPHLFFFKASKKDGALQTDAGVEPDDFYPLENSEQPAIAALTAADFVIQVNSTTLALGQPWNEDVMMSLPPERTQQAQNPAPDAEVPYRYYQHRYDVLALTVSNEGWDRQQRSADDNYLGQITLLDATLETHRGARVGMTVAELEQKYGPGEADERNGESWLIWQQDEKVISARIGNGLVTQITLSQLQHAADAQG</sequence>
<dbReference type="Proteomes" id="UP000237673">
    <property type="component" value="Chromosome"/>
</dbReference>
<feature type="signal peptide" evidence="2">
    <location>
        <begin position="1"/>
        <end position="22"/>
    </location>
</feature>
<organism evidence="3 4">
    <name type="scientific">Mixta calida</name>
    <dbReference type="NCBI Taxonomy" id="665913"/>
    <lineage>
        <taxon>Bacteria</taxon>
        <taxon>Pseudomonadati</taxon>
        <taxon>Pseudomonadota</taxon>
        <taxon>Gammaproteobacteria</taxon>
        <taxon>Enterobacterales</taxon>
        <taxon>Erwiniaceae</taxon>
        <taxon>Mixta</taxon>
    </lineage>
</organism>
<evidence type="ECO:0008006" key="5">
    <source>
        <dbReference type="Google" id="ProtNLM"/>
    </source>
</evidence>
<protein>
    <recommendedName>
        <fullName evidence="5">DUF4431 domain-containing protein</fullName>
    </recommendedName>
</protein>
<reference evidence="3 4" key="1">
    <citation type="submission" date="2018-01" db="EMBL/GenBank/DDBJ databases">
        <title>Complete and assembled Genome of Pantoea calida DSM22759T.</title>
        <authorList>
            <person name="Stevens M.J.A."/>
            <person name="Zurfluh K."/>
            <person name="Stephan R."/>
        </authorList>
    </citation>
    <scope>NUCLEOTIDE SEQUENCE [LARGE SCALE GENOMIC DNA]</scope>
    <source>
        <strain evidence="3 4">DSM 22759</strain>
    </source>
</reference>
<accession>A0ABM6RY94</accession>
<proteinExistence type="predicted"/>
<keyword evidence="2" id="KW-0732">Signal</keyword>
<feature type="region of interest" description="Disordered" evidence="1">
    <location>
        <begin position="40"/>
        <end position="99"/>
    </location>
</feature>
<evidence type="ECO:0000313" key="3">
    <source>
        <dbReference type="EMBL" id="AUY24116.1"/>
    </source>
</evidence>
<dbReference type="EMBL" id="CP026378">
    <property type="protein sequence ID" value="AUY24116.1"/>
    <property type="molecule type" value="Genomic_DNA"/>
</dbReference>
<keyword evidence="4" id="KW-1185">Reference proteome</keyword>